<dbReference type="PANTHER" id="PTHR11857:SF43">
    <property type="entry name" value="GEO07291P1-RELATED"/>
    <property type="match status" value="1"/>
</dbReference>
<dbReference type="CDD" id="cd23992">
    <property type="entry name" value="PBP_GOBP"/>
    <property type="match status" value="1"/>
</dbReference>
<comment type="similarity">
    <text evidence="2">Belongs to the PBP/GOBP family.</text>
</comment>
<evidence type="ECO:0000256" key="4">
    <source>
        <dbReference type="ARBA" id="ARBA00022729"/>
    </source>
</evidence>
<dbReference type="InterPro" id="IPR006170">
    <property type="entry name" value="PBP/GOBP"/>
</dbReference>
<keyword evidence="4 5" id="KW-0732">Signal</keyword>
<gene>
    <name evidence="6" type="primary">OBP8</name>
</gene>
<dbReference type="InterPro" id="IPR036728">
    <property type="entry name" value="PBP_GOBP_sf"/>
</dbReference>
<protein>
    <submittedName>
        <fullName evidence="6">Odorant-binding protein 8</fullName>
    </submittedName>
</protein>
<dbReference type="AlphaFoldDB" id="A0A343WGW6"/>
<comment type="subcellular location">
    <subcellularLocation>
        <location evidence="1">Secreted</location>
    </subcellularLocation>
</comment>
<evidence type="ECO:0000256" key="5">
    <source>
        <dbReference type="SAM" id="SignalP"/>
    </source>
</evidence>
<dbReference type="EMBL" id="MF417503">
    <property type="protein sequence ID" value="AWC67990.1"/>
    <property type="molecule type" value="mRNA"/>
</dbReference>
<evidence type="ECO:0000256" key="2">
    <source>
        <dbReference type="ARBA" id="ARBA00008098"/>
    </source>
</evidence>
<sequence>MLVKTALICFICLCLFQENQAQQLSKKSVRKKLLEAVKKCKEEHNPPQGVGVTFFTNPEETDYTSKCFTECILENFQIMDTKGNYKKEKMQSFIKSLPDSRFKTSIESNLDLCLQTNADNKCEKGYRFIQCFYKRAVSS</sequence>
<feature type="chain" id="PRO_5016574789" evidence="5">
    <location>
        <begin position="22"/>
        <end position="139"/>
    </location>
</feature>
<dbReference type="SUPFAM" id="SSF47565">
    <property type="entry name" value="Insect pheromone/odorant-binding proteins"/>
    <property type="match status" value="1"/>
</dbReference>
<dbReference type="GO" id="GO:0007608">
    <property type="term" value="P:sensory perception of smell"/>
    <property type="evidence" value="ECO:0007669"/>
    <property type="project" value="TreeGrafter"/>
</dbReference>
<dbReference type="GO" id="GO:0005549">
    <property type="term" value="F:odorant binding"/>
    <property type="evidence" value="ECO:0007669"/>
    <property type="project" value="InterPro"/>
</dbReference>
<dbReference type="Pfam" id="PF01395">
    <property type="entry name" value="PBP_GOBP"/>
    <property type="match status" value="1"/>
</dbReference>
<keyword evidence="3" id="KW-0964">Secreted</keyword>
<dbReference type="GO" id="GO:0005615">
    <property type="term" value="C:extracellular space"/>
    <property type="evidence" value="ECO:0007669"/>
    <property type="project" value="TreeGrafter"/>
</dbReference>
<evidence type="ECO:0000256" key="1">
    <source>
        <dbReference type="ARBA" id="ARBA00004613"/>
    </source>
</evidence>
<reference evidence="6" key="1">
    <citation type="submission" date="2017-07" db="EMBL/GenBank/DDBJ databases">
        <authorList>
            <person name="Sun Z.S."/>
            <person name="Albrecht U."/>
            <person name="Echele G."/>
            <person name="Lee C.C."/>
        </authorList>
    </citation>
    <scope>NUCLEOTIDE SEQUENCE</scope>
</reference>
<name>A0A343WGW6_MATON</name>
<evidence type="ECO:0000313" key="6">
    <source>
        <dbReference type="EMBL" id="AWC67990.1"/>
    </source>
</evidence>
<dbReference type="Gene3D" id="1.10.238.20">
    <property type="entry name" value="Pheromone/general odorant binding protein domain"/>
    <property type="match status" value="1"/>
</dbReference>
<accession>A0A343WGW6</accession>
<organism evidence="6">
    <name type="scientific">Matsumurasca onukii</name>
    <name type="common">Tea green leafhopper</name>
    <name type="synonym">Empoasca onukii</name>
    <dbReference type="NCBI Taxonomy" id="2912585"/>
    <lineage>
        <taxon>Eukaryota</taxon>
        <taxon>Metazoa</taxon>
        <taxon>Ecdysozoa</taxon>
        <taxon>Arthropoda</taxon>
        <taxon>Hexapoda</taxon>
        <taxon>Insecta</taxon>
        <taxon>Pterygota</taxon>
        <taxon>Neoptera</taxon>
        <taxon>Paraneoptera</taxon>
        <taxon>Hemiptera</taxon>
        <taxon>Auchenorrhyncha</taxon>
        <taxon>Membracoidea</taxon>
        <taxon>Cicadellidae</taxon>
        <taxon>Typhlocybinae</taxon>
        <taxon>Empoascini</taxon>
        <taxon>Matsumurasca</taxon>
    </lineage>
</organism>
<proteinExistence type="evidence at transcript level"/>
<evidence type="ECO:0000256" key="3">
    <source>
        <dbReference type="ARBA" id="ARBA00022525"/>
    </source>
</evidence>
<dbReference type="PANTHER" id="PTHR11857">
    <property type="entry name" value="ODORANT BINDING PROTEIN-RELATED"/>
    <property type="match status" value="1"/>
</dbReference>
<dbReference type="SMART" id="SM00708">
    <property type="entry name" value="PhBP"/>
    <property type="match status" value="1"/>
</dbReference>
<feature type="signal peptide" evidence="5">
    <location>
        <begin position="1"/>
        <end position="21"/>
    </location>
</feature>